<feature type="non-terminal residue" evidence="2">
    <location>
        <position position="95"/>
    </location>
</feature>
<dbReference type="VEuPathDB" id="FungiDB:ACJ73_06991"/>
<comment type="caution">
    <text evidence="2">The sequence shown here is derived from an EMBL/GenBank/DDBJ whole genome shotgun (WGS) entry which is preliminary data.</text>
</comment>
<evidence type="ECO:0000313" key="2">
    <source>
        <dbReference type="EMBL" id="OJD21671.1"/>
    </source>
</evidence>
<proteinExistence type="predicted"/>
<feature type="region of interest" description="Disordered" evidence="1">
    <location>
        <begin position="1"/>
        <end position="38"/>
    </location>
</feature>
<name>A0A1J9QZM5_9EURO</name>
<evidence type="ECO:0000256" key="1">
    <source>
        <dbReference type="SAM" id="MobiDB-lite"/>
    </source>
</evidence>
<evidence type="ECO:0000313" key="3">
    <source>
        <dbReference type="Proteomes" id="UP000242791"/>
    </source>
</evidence>
<gene>
    <name evidence="2" type="ORF">ACJ73_06991</name>
</gene>
<dbReference type="EMBL" id="LGTZ01001327">
    <property type="protein sequence ID" value="OJD21671.1"/>
    <property type="molecule type" value="Genomic_DNA"/>
</dbReference>
<sequence length="95" mass="9356">MALTRTPSPHHHFNLPPPLLLPFRHPSTTSAHQGPSQAATHLEALAPAVAAHAAHQAVPDLSAALASVAAAANATAWANAGGGAGVAEAVAGLAR</sequence>
<keyword evidence="3" id="KW-1185">Reference proteome</keyword>
<protein>
    <submittedName>
        <fullName evidence="2">Uncharacterized protein</fullName>
    </submittedName>
</protein>
<reference evidence="2 3" key="1">
    <citation type="submission" date="2015-08" db="EMBL/GenBank/DDBJ databases">
        <title>Emmonsia species relationships and genome sequence.</title>
        <authorList>
            <person name="Cuomo C.A."/>
            <person name="Schwartz I.S."/>
            <person name="Kenyon C."/>
            <person name="De Hoog G.S."/>
            <person name="Govender N.P."/>
            <person name="Botha A."/>
            <person name="Moreno L."/>
            <person name="De Vries M."/>
            <person name="Munoz J.F."/>
            <person name="Stielow J.B."/>
        </authorList>
    </citation>
    <scope>NUCLEOTIDE SEQUENCE [LARGE SCALE GENOMIC DNA]</scope>
    <source>
        <strain evidence="2 3">EI222</strain>
    </source>
</reference>
<organism evidence="2 3">
    <name type="scientific">Blastomyces percursus</name>
    <dbReference type="NCBI Taxonomy" id="1658174"/>
    <lineage>
        <taxon>Eukaryota</taxon>
        <taxon>Fungi</taxon>
        <taxon>Dikarya</taxon>
        <taxon>Ascomycota</taxon>
        <taxon>Pezizomycotina</taxon>
        <taxon>Eurotiomycetes</taxon>
        <taxon>Eurotiomycetidae</taxon>
        <taxon>Onygenales</taxon>
        <taxon>Ajellomycetaceae</taxon>
        <taxon>Blastomyces</taxon>
    </lineage>
</organism>
<dbReference type="Proteomes" id="UP000242791">
    <property type="component" value="Unassembled WGS sequence"/>
</dbReference>
<accession>A0A1J9QZM5</accession>
<dbReference type="AlphaFoldDB" id="A0A1J9QZM5"/>